<comment type="caution">
    <text evidence="3">The sequence shown here is derived from an EMBL/GenBank/DDBJ whole genome shotgun (WGS) entry which is preliminary data.</text>
</comment>
<evidence type="ECO:0000313" key="3">
    <source>
        <dbReference type="EMBL" id="OQD41915.1"/>
    </source>
</evidence>
<gene>
    <name evidence="3" type="ORF">BUL40_13770</name>
</gene>
<evidence type="ECO:0000313" key="4">
    <source>
        <dbReference type="Proteomes" id="UP000191680"/>
    </source>
</evidence>
<reference evidence="3 4" key="1">
    <citation type="submission" date="2016-12" db="EMBL/GenBank/DDBJ databases">
        <authorList>
            <person name="Song W.-J."/>
            <person name="Kurnit D.M."/>
        </authorList>
    </citation>
    <scope>NUCLEOTIDE SEQUENCE [LARGE SCALE GENOMIC DNA]</scope>
    <source>
        <strain evidence="3 4">HSG9</strain>
    </source>
</reference>
<organism evidence="3 4">
    <name type="scientific">Croceivirga radicis</name>
    <dbReference type="NCBI Taxonomy" id="1929488"/>
    <lineage>
        <taxon>Bacteria</taxon>
        <taxon>Pseudomonadati</taxon>
        <taxon>Bacteroidota</taxon>
        <taxon>Flavobacteriia</taxon>
        <taxon>Flavobacteriales</taxon>
        <taxon>Flavobacteriaceae</taxon>
        <taxon>Croceivirga</taxon>
    </lineage>
</organism>
<dbReference type="InterPro" id="IPR050423">
    <property type="entry name" value="UPF0337_stress_rsp"/>
</dbReference>
<name>A0A1V6LNY4_9FLAO</name>
<sequence>MSAPWKDKAKGNWNIAKGKIKQEWGELTDDDLDYQEGKEDELVGRIQKKTGESKEKVNDFLNSLKY</sequence>
<dbReference type="AlphaFoldDB" id="A0A1V6LNY4"/>
<dbReference type="OrthoDB" id="9796058at2"/>
<dbReference type="Pfam" id="PF05532">
    <property type="entry name" value="CsbD"/>
    <property type="match status" value="1"/>
</dbReference>
<feature type="domain" description="CsbD-like" evidence="2">
    <location>
        <begin position="7"/>
        <end position="59"/>
    </location>
</feature>
<dbReference type="InterPro" id="IPR036629">
    <property type="entry name" value="YjbJ_sf"/>
</dbReference>
<dbReference type="Proteomes" id="UP000191680">
    <property type="component" value="Unassembled WGS sequence"/>
</dbReference>
<accession>A0A1V6LNY4</accession>
<evidence type="ECO:0000259" key="2">
    <source>
        <dbReference type="Pfam" id="PF05532"/>
    </source>
</evidence>
<dbReference type="Gene3D" id="1.10.1470.10">
    <property type="entry name" value="YjbJ"/>
    <property type="match status" value="1"/>
</dbReference>
<comment type="similarity">
    <text evidence="1">Belongs to the UPF0337 (CsbD) family.</text>
</comment>
<dbReference type="PANTHER" id="PTHR34977:SF1">
    <property type="entry name" value="UPF0337 PROTEIN YJBJ"/>
    <property type="match status" value="1"/>
</dbReference>
<keyword evidence="4" id="KW-1185">Reference proteome</keyword>
<protein>
    <submittedName>
        <fullName evidence="3">CsbD family protein</fullName>
    </submittedName>
</protein>
<evidence type="ECO:0000256" key="1">
    <source>
        <dbReference type="ARBA" id="ARBA00009129"/>
    </source>
</evidence>
<dbReference type="RefSeq" id="WP_010516986.1">
    <property type="nucleotide sequence ID" value="NZ_AFOE01000006.1"/>
</dbReference>
<dbReference type="InterPro" id="IPR008462">
    <property type="entry name" value="CsbD"/>
</dbReference>
<dbReference type="EMBL" id="MTBC01000010">
    <property type="protein sequence ID" value="OQD41915.1"/>
    <property type="molecule type" value="Genomic_DNA"/>
</dbReference>
<dbReference type="SUPFAM" id="SSF69047">
    <property type="entry name" value="Hypothetical protein YjbJ"/>
    <property type="match status" value="1"/>
</dbReference>
<dbReference type="PANTHER" id="PTHR34977">
    <property type="entry name" value="UPF0337 PROTEIN YJBJ"/>
    <property type="match status" value="1"/>
</dbReference>
<proteinExistence type="inferred from homology"/>